<evidence type="ECO:0000256" key="3">
    <source>
        <dbReference type="ARBA" id="ARBA00013365"/>
    </source>
</evidence>
<dbReference type="Pfam" id="PF12320">
    <property type="entry name" value="SbcD_C"/>
    <property type="match status" value="1"/>
</dbReference>
<evidence type="ECO:0000313" key="11">
    <source>
        <dbReference type="Proteomes" id="UP000824130"/>
    </source>
</evidence>
<comment type="similarity">
    <text evidence="1 7">Belongs to the SbcD family.</text>
</comment>
<dbReference type="EMBL" id="DVOB01000086">
    <property type="protein sequence ID" value="HIU95845.1"/>
    <property type="molecule type" value="Genomic_DNA"/>
</dbReference>
<keyword evidence="7" id="KW-0233">DNA recombination</keyword>
<dbReference type="InterPro" id="IPR026843">
    <property type="entry name" value="SbcD_C"/>
</dbReference>
<dbReference type="GO" id="GO:0008408">
    <property type="term" value="F:3'-5' exonuclease activity"/>
    <property type="evidence" value="ECO:0007669"/>
    <property type="project" value="InterPro"/>
</dbReference>
<evidence type="ECO:0000256" key="5">
    <source>
        <dbReference type="ARBA" id="ARBA00022801"/>
    </source>
</evidence>
<dbReference type="InterPro" id="IPR050535">
    <property type="entry name" value="DNA_Repair-Maintenance_Comp"/>
</dbReference>
<keyword evidence="7" id="KW-0235">DNA replication</keyword>
<keyword evidence="5 7" id="KW-0378">Hydrolase</keyword>
<sequence>MKLIHMSDLHIGKRVNGFSMMEDQKYILEKMTDIVKNESPDAVLIAGDIYDKTVPSAEAVRLLDDFIVELSALTAHVFIISGNHDSPERLAFGGRLMEKDGIHISPVYEGRVEPFVLEDSHGKVDIYMLPFIKPAHVRHAFPEKAEEIVTYADAVAVAIESMDVKKERRNVLVAHQFVAGASRSDSEEPPLSVGGSDDVGKEVFTPFDYVALGHIHKPQDIGSQRLRYCGSPLKYSFSEAAHEKSLTVVTLEEKGSLSIRAVPLTPMRDMVEIRGSYSQVMARDFYEGTSYREDYTHVILTDEEEVPEAIGKLRSVYRNLMKMDYDNSRTQNGAQIEEVEHMESRTPAELFAALYEAQNNAPMSKEQENMIAQLIEEIWEDMR</sequence>
<keyword evidence="4 7" id="KW-0540">Nuclease</keyword>
<dbReference type="AlphaFoldDB" id="A0A9D1SUI2"/>
<dbReference type="PANTHER" id="PTHR30337">
    <property type="entry name" value="COMPONENT OF ATP-DEPENDENT DSDNA EXONUCLEASE"/>
    <property type="match status" value="1"/>
</dbReference>
<dbReference type="GO" id="GO:0004519">
    <property type="term" value="F:endonuclease activity"/>
    <property type="evidence" value="ECO:0007669"/>
    <property type="project" value="UniProtKB-KW"/>
</dbReference>
<dbReference type="InterPro" id="IPR004593">
    <property type="entry name" value="SbcD"/>
</dbReference>
<comment type="subunit">
    <text evidence="2 7">Heterodimer of SbcC and SbcD.</text>
</comment>
<reference evidence="10" key="1">
    <citation type="submission" date="2020-10" db="EMBL/GenBank/DDBJ databases">
        <authorList>
            <person name="Gilroy R."/>
        </authorList>
    </citation>
    <scope>NUCLEOTIDE SEQUENCE</scope>
    <source>
        <strain evidence="10">ChiSjej4B22-8349</strain>
    </source>
</reference>
<dbReference type="GO" id="GO:0006260">
    <property type="term" value="P:DNA replication"/>
    <property type="evidence" value="ECO:0007669"/>
    <property type="project" value="UniProtKB-KW"/>
</dbReference>
<evidence type="ECO:0000259" key="9">
    <source>
        <dbReference type="Pfam" id="PF12320"/>
    </source>
</evidence>
<keyword evidence="7" id="KW-0255">Endonuclease</keyword>
<dbReference type="CDD" id="cd00840">
    <property type="entry name" value="MPP_Mre11_N"/>
    <property type="match status" value="1"/>
</dbReference>
<dbReference type="PANTHER" id="PTHR30337:SF0">
    <property type="entry name" value="NUCLEASE SBCCD SUBUNIT D"/>
    <property type="match status" value="1"/>
</dbReference>
<dbReference type="InterPro" id="IPR041796">
    <property type="entry name" value="Mre11_N"/>
</dbReference>
<comment type="caution">
    <text evidence="10">The sequence shown here is derived from an EMBL/GenBank/DDBJ whole genome shotgun (WGS) entry which is preliminary data.</text>
</comment>
<evidence type="ECO:0000313" key="10">
    <source>
        <dbReference type="EMBL" id="HIU95845.1"/>
    </source>
</evidence>
<name>A0A9D1SUI2_9FIRM</name>
<proteinExistence type="inferred from homology"/>
<accession>A0A9D1SUI2</accession>
<comment type="function">
    <text evidence="7">SbcCD cleaves DNA hairpin structures. These structures can inhibit DNA replication and are intermediates in certain DNA recombination reactions. The complex acts as a 3'-&gt;5' double strand exonuclease that can open hairpins. It also has a 5' single-strand endonuclease activity.</text>
</comment>
<evidence type="ECO:0000256" key="7">
    <source>
        <dbReference type="RuleBase" id="RU363069"/>
    </source>
</evidence>
<feature type="domain" description="Nuclease SbcCD subunit D C-terminal" evidence="9">
    <location>
        <begin position="267"/>
        <end position="358"/>
    </location>
</feature>
<dbReference type="GO" id="GO:0006310">
    <property type="term" value="P:DNA recombination"/>
    <property type="evidence" value="ECO:0007669"/>
    <property type="project" value="UniProtKB-KW"/>
</dbReference>
<dbReference type="Proteomes" id="UP000824130">
    <property type="component" value="Unassembled WGS sequence"/>
</dbReference>
<evidence type="ECO:0000256" key="1">
    <source>
        <dbReference type="ARBA" id="ARBA00010555"/>
    </source>
</evidence>
<organism evidence="10 11">
    <name type="scientific">Candidatus Allocopromorpha excrementipullorum</name>
    <dbReference type="NCBI Taxonomy" id="2840743"/>
    <lineage>
        <taxon>Bacteria</taxon>
        <taxon>Bacillati</taxon>
        <taxon>Bacillota</taxon>
        <taxon>Clostridia</taxon>
        <taxon>Eubacteriales</taxon>
        <taxon>Eubacteriaceae</taxon>
        <taxon>Eubacteriaceae incertae sedis</taxon>
        <taxon>Candidatus Allocopromorpha</taxon>
    </lineage>
</organism>
<keyword evidence="6 7" id="KW-0269">Exonuclease</keyword>
<dbReference type="InterPro" id="IPR029052">
    <property type="entry name" value="Metallo-depent_PP-like"/>
</dbReference>
<reference evidence="10" key="2">
    <citation type="journal article" date="2021" name="PeerJ">
        <title>Extensive microbial diversity within the chicken gut microbiome revealed by metagenomics and culture.</title>
        <authorList>
            <person name="Gilroy R."/>
            <person name="Ravi A."/>
            <person name="Getino M."/>
            <person name="Pursley I."/>
            <person name="Horton D.L."/>
            <person name="Alikhan N.F."/>
            <person name="Baker D."/>
            <person name="Gharbi K."/>
            <person name="Hall N."/>
            <person name="Watson M."/>
            <person name="Adriaenssens E.M."/>
            <person name="Foster-Nyarko E."/>
            <person name="Jarju S."/>
            <person name="Secka A."/>
            <person name="Antonio M."/>
            <person name="Oren A."/>
            <person name="Chaudhuri R.R."/>
            <person name="La Ragione R."/>
            <person name="Hildebrand F."/>
            <person name="Pallen M.J."/>
        </authorList>
    </citation>
    <scope>NUCLEOTIDE SEQUENCE</scope>
    <source>
        <strain evidence="10">ChiSjej4B22-8349</strain>
    </source>
</reference>
<protein>
    <recommendedName>
        <fullName evidence="3 7">Nuclease SbcCD subunit D</fullName>
    </recommendedName>
</protein>
<evidence type="ECO:0000256" key="4">
    <source>
        <dbReference type="ARBA" id="ARBA00022722"/>
    </source>
</evidence>
<dbReference type="SUPFAM" id="SSF56300">
    <property type="entry name" value="Metallo-dependent phosphatases"/>
    <property type="match status" value="1"/>
</dbReference>
<dbReference type="Gene3D" id="3.60.21.10">
    <property type="match status" value="1"/>
</dbReference>
<evidence type="ECO:0000256" key="6">
    <source>
        <dbReference type="ARBA" id="ARBA00022839"/>
    </source>
</evidence>
<gene>
    <name evidence="7" type="primary">sbcD</name>
    <name evidence="10" type="ORF">IAD25_03940</name>
</gene>
<dbReference type="InterPro" id="IPR004843">
    <property type="entry name" value="Calcineurin-like_PHP"/>
</dbReference>
<dbReference type="NCBIfam" id="TIGR00619">
    <property type="entry name" value="sbcd"/>
    <property type="match status" value="1"/>
</dbReference>
<feature type="domain" description="Calcineurin-like phosphoesterase" evidence="8">
    <location>
        <begin position="1"/>
        <end position="218"/>
    </location>
</feature>
<dbReference type="Pfam" id="PF00149">
    <property type="entry name" value="Metallophos"/>
    <property type="match status" value="1"/>
</dbReference>
<evidence type="ECO:0000256" key="2">
    <source>
        <dbReference type="ARBA" id="ARBA00011322"/>
    </source>
</evidence>
<evidence type="ECO:0000259" key="8">
    <source>
        <dbReference type="Pfam" id="PF00149"/>
    </source>
</evidence>